<evidence type="ECO:0000313" key="4">
    <source>
        <dbReference type="Proteomes" id="UP001169491"/>
    </source>
</evidence>
<sequence length="196" mass="22370">MRTQQLIPLWLKVAYTIMVAIIVPVYWHTLGPTNFLWFSDIALIVLVPALWWENRLLASTMAVAVLLLELSWTADFLAAGQLTQVALYMFSGETSWPVRVLSGIFHLALPPVLIFMLIKLGYDKRAYPLQILIALVVVPLSYLLTEPEDNINWVYGLGEQRTDLPPLLYLTLLLAGFILLIYTPSHFIFKRLFAPR</sequence>
<evidence type="ECO:0000256" key="1">
    <source>
        <dbReference type="SAM" id="Phobius"/>
    </source>
</evidence>
<protein>
    <recommendedName>
        <fullName evidence="6">Membrane-associated protein</fullName>
    </recommendedName>
</protein>
<evidence type="ECO:0000313" key="3">
    <source>
        <dbReference type="EMBL" id="MDN7130236.1"/>
    </source>
</evidence>
<evidence type="ECO:0000313" key="2">
    <source>
        <dbReference type="EMBL" id="MDN7125478.1"/>
    </source>
</evidence>
<proteinExistence type="predicted"/>
<keyword evidence="1" id="KW-1133">Transmembrane helix</keyword>
<comment type="caution">
    <text evidence="2">The sequence shown here is derived from an EMBL/GenBank/DDBJ whole genome shotgun (WGS) entry which is preliminary data.</text>
</comment>
<feature type="transmembrane region" description="Helical" evidence="1">
    <location>
        <begin position="64"/>
        <end position="90"/>
    </location>
</feature>
<evidence type="ECO:0008006" key="6">
    <source>
        <dbReference type="Google" id="ProtNLM"/>
    </source>
</evidence>
<dbReference type="EMBL" id="JAGGJC010000004">
    <property type="protein sequence ID" value="MDN7130236.1"/>
    <property type="molecule type" value="Genomic_DNA"/>
</dbReference>
<feature type="transmembrane region" description="Helical" evidence="1">
    <location>
        <begin position="125"/>
        <end position="144"/>
    </location>
</feature>
<evidence type="ECO:0000313" key="5">
    <source>
        <dbReference type="Proteomes" id="UP001169492"/>
    </source>
</evidence>
<dbReference type="EMBL" id="JAGGJB010000006">
    <property type="protein sequence ID" value="MDN7125478.1"/>
    <property type="molecule type" value="Genomic_DNA"/>
</dbReference>
<feature type="transmembrane region" description="Helical" evidence="1">
    <location>
        <begin position="35"/>
        <end position="52"/>
    </location>
</feature>
<keyword evidence="4" id="KW-1185">Reference proteome</keyword>
<accession>A0AAW7R2Y8</accession>
<gene>
    <name evidence="2" type="ORF">J6I90_11340</name>
    <name evidence="3" type="ORF">J6I92_10155</name>
</gene>
<feature type="transmembrane region" description="Helical" evidence="1">
    <location>
        <begin position="164"/>
        <end position="182"/>
    </location>
</feature>
<feature type="transmembrane region" description="Helical" evidence="1">
    <location>
        <begin position="9"/>
        <end position="29"/>
    </location>
</feature>
<keyword evidence="1" id="KW-0812">Transmembrane</keyword>
<keyword evidence="1" id="KW-0472">Membrane</keyword>
<name>A0AAW7R2Y8_9GAMM</name>
<reference evidence="4 5" key="1">
    <citation type="submission" date="2021-03" db="EMBL/GenBank/DDBJ databases">
        <title>Pseudidiomarina terrestris, a new bacterium isolated from saline soil.</title>
        <authorList>
            <person name="Galisteo C."/>
            <person name="De La Haba R."/>
            <person name="Sanchez-Porro C."/>
            <person name="Ventosa A."/>
        </authorList>
    </citation>
    <scope>NUCLEOTIDE SEQUENCE [LARGE SCALE GENOMIC DNA]</scope>
    <source>
        <strain evidence="2 5">1APP75-32.1</strain>
        <strain evidence="4">1APR75-15</strain>
        <strain evidence="3">1ASR75-15</strain>
    </source>
</reference>
<feature type="transmembrane region" description="Helical" evidence="1">
    <location>
        <begin position="96"/>
        <end position="118"/>
    </location>
</feature>
<dbReference type="Proteomes" id="UP001169492">
    <property type="component" value="Unassembled WGS sequence"/>
</dbReference>
<dbReference type="AlphaFoldDB" id="A0AAW7R2Y8"/>
<organism evidence="2 5">
    <name type="scientific">Pseudidiomarina terrestris</name>
    <dbReference type="NCBI Taxonomy" id="2820060"/>
    <lineage>
        <taxon>Bacteria</taxon>
        <taxon>Pseudomonadati</taxon>
        <taxon>Pseudomonadota</taxon>
        <taxon>Gammaproteobacteria</taxon>
        <taxon>Alteromonadales</taxon>
        <taxon>Idiomarinaceae</taxon>
        <taxon>Pseudidiomarina</taxon>
    </lineage>
</organism>
<dbReference type="RefSeq" id="WP_301721050.1">
    <property type="nucleotide sequence ID" value="NZ_JAGGJB010000006.1"/>
</dbReference>
<dbReference type="Proteomes" id="UP001169491">
    <property type="component" value="Unassembled WGS sequence"/>
</dbReference>